<dbReference type="EMBL" id="UINC01000344">
    <property type="protein sequence ID" value="SUZ53723.1"/>
    <property type="molecule type" value="Genomic_DNA"/>
</dbReference>
<sequence length="203" mass="21295">MRISLVAAAVVLLTLPVLGQGGGVAADGWQARLDNAGANVNDLSFRTMGDGLHVTTGPHAVFWNAGNTASGTYTVSATFVQTTASSHPNSFGLFIGGQDLDGAGQAYIYFLIREDGQFLVKKRMGDDTEDLTPGWASHSAVNALEDDRMRNSLAVEVGASNVRFLSNGTEVVSLPKAGLSVDGIAGVRFSHQLDVHVAGFMID</sequence>
<reference evidence="1" key="1">
    <citation type="submission" date="2018-05" db="EMBL/GenBank/DDBJ databases">
        <authorList>
            <person name="Lanie J.A."/>
            <person name="Ng W.-L."/>
            <person name="Kazmierczak K.M."/>
            <person name="Andrzejewski T.M."/>
            <person name="Davidsen T.M."/>
            <person name="Wayne K.J."/>
            <person name="Tettelin H."/>
            <person name="Glass J.I."/>
            <person name="Rusch D."/>
            <person name="Podicherti R."/>
            <person name="Tsui H.-C.T."/>
            <person name="Winkler M.E."/>
        </authorList>
    </citation>
    <scope>NUCLEOTIDE SEQUENCE</scope>
</reference>
<evidence type="ECO:0008006" key="2">
    <source>
        <dbReference type="Google" id="ProtNLM"/>
    </source>
</evidence>
<evidence type="ECO:0000313" key="1">
    <source>
        <dbReference type="EMBL" id="SUZ53723.1"/>
    </source>
</evidence>
<dbReference type="AlphaFoldDB" id="A0A381NJN1"/>
<organism evidence="1">
    <name type="scientific">marine metagenome</name>
    <dbReference type="NCBI Taxonomy" id="408172"/>
    <lineage>
        <taxon>unclassified sequences</taxon>
        <taxon>metagenomes</taxon>
        <taxon>ecological metagenomes</taxon>
    </lineage>
</organism>
<name>A0A381NJN1_9ZZZZ</name>
<gene>
    <name evidence="1" type="ORF">METZ01_LOCUS6577</name>
</gene>
<protein>
    <recommendedName>
        <fullName evidence="2">3-keto-disaccharide hydrolase domain-containing protein</fullName>
    </recommendedName>
</protein>
<dbReference type="Gene3D" id="2.60.120.560">
    <property type="entry name" value="Exo-inulinase, domain 1"/>
    <property type="match status" value="1"/>
</dbReference>
<proteinExistence type="predicted"/>
<accession>A0A381NJN1</accession>